<dbReference type="Proteomes" id="UP001164929">
    <property type="component" value="Chromosome 18"/>
</dbReference>
<dbReference type="EMBL" id="JAQIZT010000018">
    <property type="protein sequence ID" value="KAJ6958461.1"/>
    <property type="molecule type" value="Genomic_DNA"/>
</dbReference>
<keyword evidence="2" id="KW-1185">Reference proteome</keyword>
<sequence length="105" mass="11640">MTGVVVVGGKFFFKEETNLAAHRTCVLPGRWKIISRFDSYGHDSEPKDELVILMDATGNGLLALHRKVSSFFLTFSWIDSKTFGGSSPGLTIIINIHVLTVTLRQ</sequence>
<gene>
    <name evidence="1" type="ORF">NC653_040184</name>
</gene>
<evidence type="ECO:0000313" key="1">
    <source>
        <dbReference type="EMBL" id="KAJ6958461.1"/>
    </source>
</evidence>
<dbReference type="AlphaFoldDB" id="A0AAD6LFP9"/>
<reference evidence="1 2" key="1">
    <citation type="journal article" date="2023" name="Mol. Ecol. Resour.">
        <title>Chromosome-level genome assembly of a triploid poplar Populus alba 'Berolinensis'.</title>
        <authorList>
            <person name="Chen S."/>
            <person name="Yu Y."/>
            <person name="Wang X."/>
            <person name="Wang S."/>
            <person name="Zhang T."/>
            <person name="Zhou Y."/>
            <person name="He R."/>
            <person name="Meng N."/>
            <person name="Wang Y."/>
            <person name="Liu W."/>
            <person name="Liu Z."/>
            <person name="Liu J."/>
            <person name="Guo Q."/>
            <person name="Huang H."/>
            <person name="Sederoff R.R."/>
            <person name="Wang G."/>
            <person name="Qu G."/>
            <person name="Chen S."/>
        </authorList>
    </citation>
    <scope>NUCLEOTIDE SEQUENCE [LARGE SCALE GENOMIC DNA]</scope>
    <source>
        <strain evidence="1">SC-2020</strain>
    </source>
</reference>
<name>A0AAD6LFP9_9ROSI</name>
<protein>
    <submittedName>
        <fullName evidence="1">Uncharacterized protein</fullName>
    </submittedName>
</protein>
<accession>A0AAD6LFP9</accession>
<evidence type="ECO:0000313" key="2">
    <source>
        <dbReference type="Proteomes" id="UP001164929"/>
    </source>
</evidence>
<comment type="caution">
    <text evidence="1">The sequence shown here is derived from an EMBL/GenBank/DDBJ whole genome shotgun (WGS) entry which is preliminary data.</text>
</comment>
<proteinExistence type="predicted"/>
<organism evidence="1 2">
    <name type="scientific">Populus alba x Populus x berolinensis</name>
    <dbReference type="NCBI Taxonomy" id="444605"/>
    <lineage>
        <taxon>Eukaryota</taxon>
        <taxon>Viridiplantae</taxon>
        <taxon>Streptophyta</taxon>
        <taxon>Embryophyta</taxon>
        <taxon>Tracheophyta</taxon>
        <taxon>Spermatophyta</taxon>
        <taxon>Magnoliopsida</taxon>
        <taxon>eudicotyledons</taxon>
        <taxon>Gunneridae</taxon>
        <taxon>Pentapetalae</taxon>
        <taxon>rosids</taxon>
        <taxon>fabids</taxon>
        <taxon>Malpighiales</taxon>
        <taxon>Salicaceae</taxon>
        <taxon>Saliceae</taxon>
        <taxon>Populus</taxon>
    </lineage>
</organism>